<evidence type="ECO:0008006" key="2">
    <source>
        <dbReference type="Google" id="ProtNLM"/>
    </source>
</evidence>
<reference evidence="1" key="2">
    <citation type="submission" date="2016-06" db="EMBL/GenBank/DDBJ databases">
        <title>The genome of a short-lived fish provides insights into sex chromosome evolution and the genetic control of aging.</title>
        <authorList>
            <person name="Reichwald K."/>
            <person name="Felder M."/>
            <person name="Petzold A."/>
            <person name="Koch P."/>
            <person name="Groth M."/>
            <person name="Platzer M."/>
        </authorList>
    </citation>
    <scope>NUCLEOTIDE SEQUENCE</scope>
    <source>
        <tissue evidence="1">Brain</tissue>
    </source>
</reference>
<dbReference type="EMBL" id="HADW01015985">
    <property type="protein sequence ID" value="SBP17385.1"/>
    <property type="molecule type" value="Transcribed_RNA"/>
</dbReference>
<feature type="non-terminal residue" evidence="1">
    <location>
        <position position="1"/>
    </location>
</feature>
<protein>
    <recommendedName>
        <fullName evidence="2">Chemokine interleukin-8-like domain-containing protein</fullName>
    </recommendedName>
</protein>
<organism evidence="1">
    <name type="scientific">Iconisemion striatum</name>
    <dbReference type="NCBI Taxonomy" id="60296"/>
    <lineage>
        <taxon>Eukaryota</taxon>
        <taxon>Metazoa</taxon>
        <taxon>Chordata</taxon>
        <taxon>Craniata</taxon>
        <taxon>Vertebrata</taxon>
        <taxon>Euteleostomi</taxon>
        <taxon>Actinopterygii</taxon>
        <taxon>Neopterygii</taxon>
        <taxon>Teleostei</taxon>
        <taxon>Neoteleostei</taxon>
        <taxon>Acanthomorphata</taxon>
        <taxon>Ovalentaria</taxon>
        <taxon>Atherinomorphae</taxon>
        <taxon>Cyprinodontiformes</taxon>
        <taxon>Nothobranchiidae</taxon>
        <taxon>Iconisemion</taxon>
    </lineage>
</organism>
<feature type="non-terminal residue" evidence="1">
    <location>
        <position position="128"/>
    </location>
</feature>
<proteinExistence type="predicted"/>
<gene>
    <name evidence="1" type="primary">OLA.3321</name>
</gene>
<sequence>KVPPKRPENSGFTFSACKGLFWGGKSDITEFQFHSGQDLNRARRSDNTRAKREEEEAATHPLISGIMKTLCWTLGLLLIVFCSCNAMPTAVEISTSPGICCFSFKPKELPDRRVTYIIKTHVSCLKKG</sequence>
<evidence type="ECO:0000313" key="1">
    <source>
        <dbReference type="EMBL" id="SBP17385.1"/>
    </source>
</evidence>
<name>A0A1A7XHR9_9TELE</name>
<dbReference type="AlphaFoldDB" id="A0A1A7XHR9"/>
<accession>A0A1A7XHR9</accession>
<reference evidence="1" key="1">
    <citation type="submission" date="2016-05" db="EMBL/GenBank/DDBJ databases">
        <authorList>
            <person name="Lavstsen T."/>
            <person name="Jespersen J.S."/>
        </authorList>
    </citation>
    <scope>NUCLEOTIDE SEQUENCE</scope>
    <source>
        <tissue evidence="1">Brain</tissue>
    </source>
</reference>